<comment type="caution">
    <text evidence="2">The sequence shown here is derived from an EMBL/GenBank/DDBJ whole genome shotgun (WGS) entry which is preliminary data.</text>
</comment>
<dbReference type="AlphaFoldDB" id="A0A8J6QWV5"/>
<protein>
    <submittedName>
        <fullName evidence="2">PKD domain-containing protein</fullName>
    </submittedName>
</protein>
<proteinExistence type="predicted"/>
<dbReference type="EMBL" id="JACWUN010000002">
    <property type="protein sequence ID" value="MBD1399537.1"/>
    <property type="molecule type" value="Genomic_DNA"/>
</dbReference>
<organism evidence="2 3">
    <name type="scientific">Pelovirga terrestris</name>
    <dbReference type="NCBI Taxonomy" id="2771352"/>
    <lineage>
        <taxon>Bacteria</taxon>
        <taxon>Pseudomonadati</taxon>
        <taxon>Thermodesulfobacteriota</taxon>
        <taxon>Desulfuromonadia</taxon>
        <taxon>Geobacterales</taxon>
        <taxon>Geobacteraceae</taxon>
        <taxon>Pelovirga</taxon>
    </lineage>
</organism>
<name>A0A8J6QWV5_9BACT</name>
<feature type="signal peptide" evidence="1">
    <location>
        <begin position="1"/>
        <end position="27"/>
    </location>
</feature>
<dbReference type="Gene3D" id="2.60.40.10">
    <property type="entry name" value="Immunoglobulins"/>
    <property type="match status" value="1"/>
</dbReference>
<evidence type="ECO:0000256" key="1">
    <source>
        <dbReference type="SAM" id="SignalP"/>
    </source>
</evidence>
<dbReference type="PROSITE" id="PS51257">
    <property type="entry name" value="PROKAR_LIPOPROTEIN"/>
    <property type="match status" value="1"/>
</dbReference>
<dbReference type="RefSeq" id="WP_191153810.1">
    <property type="nucleotide sequence ID" value="NZ_JACWUN010000002.1"/>
</dbReference>
<dbReference type="Proteomes" id="UP000632828">
    <property type="component" value="Unassembled WGS sequence"/>
</dbReference>
<dbReference type="InterPro" id="IPR035986">
    <property type="entry name" value="PKD_dom_sf"/>
</dbReference>
<evidence type="ECO:0000313" key="2">
    <source>
        <dbReference type="EMBL" id="MBD1399537.1"/>
    </source>
</evidence>
<dbReference type="SUPFAM" id="SSF49299">
    <property type="entry name" value="PKD domain"/>
    <property type="match status" value="1"/>
</dbReference>
<gene>
    <name evidence="2" type="ORF">ICT70_02530</name>
</gene>
<feature type="chain" id="PRO_5035293559" evidence="1">
    <location>
        <begin position="28"/>
        <end position="260"/>
    </location>
</feature>
<accession>A0A8J6QWV5</accession>
<dbReference type="Pfam" id="PF22352">
    <property type="entry name" value="K319L-like_PKD"/>
    <property type="match status" value="1"/>
</dbReference>
<sequence length="260" mass="27852">MMPLQWKKFIRQILRCSALVVSLLALVACGGGGGGGGGGSSSDPSVPATDFVSIVPTANPGPDQYVETGQIVQLDASSSTTSPVGGLLTYSWDMNLPANSSAVLLTPEEVTSSFTADVDGVYEIYLTVFDDATGVASDPVKTIIISENSYVSLFSIDGDGSALYESADGVYYLTGSQFYATITNDSELTFRITRAELYNGTEVISFTENQDFLGGSEFSPAESLIGVFVLNKMIKNDGFEFRYYISSPDTSETFIVRYLY</sequence>
<dbReference type="CDD" id="cd00146">
    <property type="entry name" value="PKD"/>
    <property type="match status" value="1"/>
</dbReference>
<dbReference type="InterPro" id="IPR013783">
    <property type="entry name" value="Ig-like_fold"/>
</dbReference>
<keyword evidence="1" id="KW-0732">Signal</keyword>
<reference evidence="2" key="1">
    <citation type="submission" date="2020-09" db="EMBL/GenBank/DDBJ databases">
        <title>Pelobacter alkaliphilus sp. nov., a novel anaerobic arsenate-reducing bacterium from terrestrial mud volcano.</title>
        <authorList>
            <person name="Khomyakova M.A."/>
            <person name="Merkel A.Y."/>
            <person name="Slobodkin A.I."/>
        </authorList>
    </citation>
    <scope>NUCLEOTIDE SEQUENCE</scope>
    <source>
        <strain evidence="2">M08fum</strain>
    </source>
</reference>
<evidence type="ECO:0000313" key="3">
    <source>
        <dbReference type="Proteomes" id="UP000632828"/>
    </source>
</evidence>
<keyword evidence="3" id="KW-1185">Reference proteome</keyword>